<evidence type="ECO:0000256" key="11">
    <source>
        <dbReference type="SAM" id="MobiDB-lite"/>
    </source>
</evidence>
<feature type="region of interest" description="Disordered" evidence="11">
    <location>
        <begin position="1128"/>
        <end position="1207"/>
    </location>
</feature>
<dbReference type="CDD" id="cd21676">
    <property type="entry name" value="SMP_Mug190"/>
    <property type="match status" value="1"/>
</dbReference>
<feature type="transmembrane region" description="Helical" evidence="12">
    <location>
        <begin position="214"/>
        <end position="236"/>
    </location>
</feature>
<dbReference type="GO" id="GO:0006869">
    <property type="term" value="P:lipid transport"/>
    <property type="evidence" value="ECO:0007669"/>
    <property type="project" value="UniProtKB-KW"/>
</dbReference>
<keyword evidence="5" id="KW-0677">Repeat</keyword>
<evidence type="ECO:0000256" key="7">
    <source>
        <dbReference type="ARBA" id="ARBA00022989"/>
    </source>
</evidence>
<dbReference type="Pfam" id="PF25669">
    <property type="entry name" value="SMP_MUG190-like"/>
    <property type="match status" value="2"/>
</dbReference>
<evidence type="ECO:0000256" key="9">
    <source>
        <dbReference type="ARBA" id="ARBA00023121"/>
    </source>
</evidence>
<evidence type="ECO:0000256" key="6">
    <source>
        <dbReference type="ARBA" id="ARBA00022824"/>
    </source>
</evidence>
<evidence type="ECO:0000256" key="3">
    <source>
        <dbReference type="ARBA" id="ARBA00022553"/>
    </source>
</evidence>
<evidence type="ECO:0000313" key="15">
    <source>
        <dbReference type="EMBL" id="KAF2237547.1"/>
    </source>
</evidence>
<dbReference type="GO" id="GO:0008289">
    <property type="term" value="F:lipid binding"/>
    <property type="evidence" value="ECO:0007669"/>
    <property type="project" value="UniProtKB-KW"/>
</dbReference>
<reference evidence="15" key="1">
    <citation type="journal article" date="2020" name="Stud. Mycol.">
        <title>101 Dothideomycetes genomes: a test case for predicting lifestyles and emergence of pathogens.</title>
        <authorList>
            <person name="Haridas S."/>
            <person name="Albert R."/>
            <person name="Binder M."/>
            <person name="Bloem J."/>
            <person name="Labutti K."/>
            <person name="Salamov A."/>
            <person name="Andreopoulos B."/>
            <person name="Baker S."/>
            <person name="Barry K."/>
            <person name="Bills G."/>
            <person name="Bluhm B."/>
            <person name="Cannon C."/>
            <person name="Castanera R."/>
            <person name="Culley D."/>
            <person name="Daum C."/>
            <person name="Ezra D."/>
            <person name="Gonzalez J."/>
            <person name="Henrissat B."/>
            <person name="Kuo A."/>
            <person name="Liang C."/>
            <person name="Lipzen A."/>
            <person name="Lutzoni F."/>
            <person name="Magnuson J."/>
            <person name="Mondo S."/>
            <person name="Nolan M."/>
            <person name="Ohm R."/>
            <person name="Pangilinan J."/>
            <person name="Park H.-J."/>
            <person name="Ramirez L."/>
            <person name="Alfaro M."/>
            <person name="Sun H."/>
            <person name="Tritt A."/>
            <person name="Yoshinaga Y."/>
            <person name="Zwiers L.-H."/>
            <person name="Turgeon B."/>
            <person name="Goodwin S."/>
            <person name="Spatafora J."/>
            <person name="Crous P."/>
            <person name="Grigoriev I."/>
        </authorList>
    </citation>
    <scope>NUCLEOTIDE SEQUENCE</scope>
    <source>
        <strain evidence="15">Tuck. ex Michener</strain>
    </source>
</reference>
<feature type="region of interest" description="Disordered" evidence="11">
    <location>
        <begin position="151"/>
        <end position="181"/>
    </location>
</feature>
<comment type="subcellular location">
    <subcellularLocation>
        <location evidence="1">Endoplasmic reticulum membrane</location>
    </subcellularLocation>
</comment>
<protein>
    <recommendedName>
        <fullName evidence="17">Meiotically up-regulated gene 190 protein</fullName>
    </recommendedName>
</protein>
<dbReference type="EMBL" id="ML991779">
    <property type="protein sequence ID" value="KAF2237547.1"/>
    <property type="molecule type" value="Genomic_DNA"/>
</dbReference>
<evidence type="ECO:0000313" key="16">
    <source>
        <dbReference type="Proteomes" id="UP000800092"/>
    </source>
</evidence>
<evidence type="ECO:0000259" key="14">
    <source>
        <dbReference type="PROSITE" id="PS51847"/>
    </source>
</evidence>
<feature type="compositionally biased region" description="Basic and acidic residues" evidence="11">
    <location>
        <begin position="387"/>
        <end position="403"/>
    </location>
</feature>
<evidence type="ECO:0000256" key="2">
    <source>
        <dbReference type="ARBA" id="ARBA00022448"/>
    </source>
</evidence>
<evidence type="ECO:0000256" key="8">
    <source>
        <dbReference type="ARBA" id="ARBA00023055"/>
    </source>
</evidence>
<dbReference type="CDD" id="cd04041">
    <property type="entry name" value="C2A_fungal"/>
    <property type="match status" value="1"/>
</dbReference>
<keyword evidence="8" id="KW-0445">Lipid transport</keyword>
<evidence type="ECO:0000256" key="10">
    <source>
        <dbReference type="ARBA" id="ARBA00023136"/>
    </source>
</evidence>
<feature type="domain" description="C2" evidence="13">
    <location>
        <begin position="794"/>
        <end position="933"/>
    </location>
</feature>
<keyword evidence="7 12" id="KW-1133">Transmembrane helix</keyword>
<dbReference type="PROSITE" id="PS50004">
    <property type="entry name" value="C2"/>
    <property type="match status" value="2"/>
</dbReference>
<feature type="transmembrane region" description="Helical" evidence="12">
    <location>
        <begin position="481"/>
        <end position="499"/>
    </location>
</feature>
<feature type="compositionally biased region" description="Basic and acidic residues" evidence="11">
    <location>
        <begin position="1156"/>
        <end position="1181"/>
    </location>
</feature>
<dbReference type="Proteomes" id="UP000800092">
    <property type="component" value="Unassembled WGS sequence"/>
</dbReference>
<dbReference type="GO" id="GO:0005789">
    <property type="term" value="C:endoplasmic reticulum membrane"/>
    <property type="evidence" value="ECO:0007669"/>
    <property type="project" value="UniProtKB-SubCell"/>
</dbReference>
<keyword evidence="10 12" id="KW-0472">Membrane</keyword>
<keyword evidence="3" id="KW-0597">Phosphoprotein</keyword>
<feature type="compositionally biased region" description="Basic and acidic residues" evidence="11">
    <location>
        <begin position="768"/>
        <end position="782"/>
    </location>
</feature>
<feature type="compositionally biased region" description="Basic and acidic residues" evidence="11">
    <location>
        <begin position="112"/>
        <end position="133"/>
    </location>
</feature>
<feature type="region of interest" description="Disordered" evidence="11">
    <location>
        <begin position="1"/>
        <end position="133"/>
    </location>
</feature>
<keyword evidence="2" id="KW-0813">Transport</keyword>
<dbReference type="CDD" id="cd04052">
    <property type="entry name" value="C2B_Tricalbin-like"/>
    <property type="match status" value="1"/>
</dbReference>
<gene>
    <name evidence="15" type="ORF">EV356DRAFT_378419</name>
</gene>
<feature type="compositionally biased region" description="Basic residues" evidence="11">
    <location>
        <begin position="1194"/>
        <end position="1204"/>
    </location>
</feature>
<dbReference type="PANTHER" id="PTHR47348:SF2">
    <property type="entry name" value="MEIOTICALLY UP-REGULATED 190 PROTEIN"/>
    <property type="match status" value="1"/>
</dbReference>
<accession>A0A6A6HHM5</accession>
<evidence type="ECO:0000256" key="4">
    <source>
        <dbReference type="ARBA" id="ARBA00022692"/>
    </source>
</evidence>
<feature type="domain" description="SMP-LTD" evidence="14">
    <location>
        <begin position="312"/>
        <end position="580"/>
    </location>
</feature>
<dbReference type="InterPro" id="IPR057349">
    <property type="entry name" value="C2_Mug190_3rd"/>
</dbReference>
<keyword evidence="4 12" id="KW-0812">Transmembrane</keyword>
<sequence length="1246" mass="140093">MSDDDDTKGRKRRPRDPYTSRHPIPTVQDYREEKEHRRARAQAGATDHGIVQSNERNDKGPEWQQGDGQAGAMAHEKSEQGEAGMAGLSQEDQVKAQDVTEDTSEAVTGAQDPRESRKTMQKRKDERAEREVTDPVTHLPVIVHDMTAGDFKNIPKNEQPVGADHRTATGVDAASKSTGSLEDEAREAQQNHIGMERAFPPPNFDATRAELIRLYYLAFNIGIGLIVVALLSLFVLDKVVGFSELVQSSIIGRPSSGNIASSIIILGLGIGLGSVIVLGMHQWIETKVSAIWETELWEAERQEGKRLQGTKASESPQWLNGLLASVWPLINPDLFTSLADTLEDVMQASLPRLIRMVSVDDIGQGSESIRILGIRWLPTGAAAHSVSEDGHIKTGSENHENSDRTVPGQGEVEQDVDPSDNNNRNSNDTEDHKQREQEEQEGENVAEGMEAEEGDFVNLEVAFAYRSRSASKRFRDKVKNAHIYMALYLPAGIKLPVWAELRGIVGTMRMRLQLTPDPPFFALCTMTFLGQPKVDVSCMPLTRKGVNVLDLPIISNFVQSSIDAAIAEYVAPKSKTLNLKDMIVGDDFKKDTNARGVLVVRIVRGYDFKEGDSSWGPLKDGSADPYVSVGWAKFGKPVWSTRVIQSDMEPCWEETAFVLVTQEELNVDERLRVQLWDSDRTTADDDLGRIEVDLKQIMQDPATNGRMQENRVDGFKALSKDEKMPGKLEWSVGYFSKVPIRDSQLSKQTLDTSIRTVSQLKEKVDVESSRKLREAKHDESRELSQQQAQDFKVRQDELICAAPPPEDYPSGILSIQIHQITGLEYEQINKRQASKATADVDDGDEAEQDDDLPSSYCTVILNHQKIFKTRTKPKNAKPFFNAGTERFIRDWRNSEVLIAVRDARIHEMDALLGVVTLPLQHLFEERSQCVGVYPIAGGIGYGRIRISTVFRAVKTQLPRELKGWEYGTLVLSPDVYVADGSELPRELRDMRLKIRCSLASGKMHATPGAEGKWMSKRGQSLHLAVRKRYAENLVVEFRSHRHVSDKKKTQAFGILWLKDVPDDEEREITLPVWKGDLERAEKCCMQEYGDKVGTIRMKVKFHNGLSGYHLQYTRKDPSLEDVMEALDASHETGEVEDASEEVVREVSDSSEDDQIEEKTGEAEEQKEGKKDKENEKLENSGERGPISQIEDYKKHRQQLHRRNRGLMQWKGPRTVQWVLRKGERTVNRAAGLFDHRGRDAGVEREV</sequence>
<evidence type="ECO:0000256" key="1">
    <source>
        <dbReference type="ARBA" id="ARBA00004586"/>
    </source>
</evidence>
<feature type="transmembrane region" description="Helical" evidence="12">
    <location>
        <begin position="256"/>
        <end position="278"/>
    </location>
</feature>
<dbReference type="PANTHER" id="PTHR47348">
    <property type="entry name" value="MEIOTICALLY UP-REGULATED GENE 190 PROTEIN"/>
    <property type="match status" value="1"/>
</dbReference>
<dbReference type="OrthoDB" id="419768at2759"/>
<dbReference type="InterPro" id="IPR035892">
    <property type="entry name" value="C2_domain_sf"/>
</dbReference>
<dbReference type="InterPro" id="IPR031468">
    <property type="entry name" value="SMP_LBD"/>
</dbReference>
<dbReference type="Gene3D" id="2.60.40.150">
    <property type="entry name" value="C2 domain"/>
    <property type="match status" value="2"/>
</dbReference>
<proteinExistence type="predicted"/>
<keyword evidence="6" id="KW-0256">Endoplasmic reticulum</keyword>
<evidence type="ECO:0000256" key="5">
    <source>
        <dbReference type="ARBA" id="ARBA00022737"/>
    </source>
</evidence>
<feature type="region of interest" description="Disordered" evidence="11">
    <location>
        <begin position="387"/>
        <end position="451"/>
    </location>
</feature>
<dbReference type="GO" id="GO:0061817">
    <property type="term" value="P:endoplasmic reticulum-plasma membrane tethering"/>
    <property type="evidence" value="ECO:0007669"/>
    <property type="project" value="InterPro"/>
</dbReference>
<dbReference type="InterPro" id="IPR000008">
    <property type="entry name" value="C2_dom"/>
</dbReference>
<name>A0A6A6HHM5_VIRVR</name>
<feature type="compositionally biased region" description="Basic and acidic residues" evidence="11">
    <location>
        <begin position="427"/>
        <end position="437"/>
    </location>
</feature>
<feature type="region of interest" description="Disordered" evidence="11">
    <location>
        <begin position="768"/>
        <end position="788"/>
    </location>
</feature>
<feature type="domain" description="C2" evidence="13">
    <location>
        <begin position="578"/>
        <end position="707"/>
    </location>
</feature>
<evidence type="ECO:0008006" key="17">
    <source>
        <dbReference type="Google" id="ProtNLM"/>
    </source>
</evidence>
<keyword evidence="16" id="KW-1185">Reference proteome</keyword>
<evidence type="ECO:0000256" key="12">
    <source>
        <dbReference type="SAM" id="Phobius"/>
    </source>
</evidence>
<feature type="compositionally biased region" description="Acidic residues" evidence="11">
    <location>
        <begin position="438"/>
        <end position="451"/>
    </location>
</feature>
<keyword evidence="9" id="KW-0446">Lipid-binding</keyword>
<dbReference type="SUPFAM" id="SSF49562">
    <property type="entry name" value="C2 domain (Calcium/lipid-binding domain, CaLB)"/>
    <property type="match status" value="2"/>
</dbReference>
<dbReference type="PROSITE" id="PS51847">
    <property type="entry name" value="SMP"/>
    <property type="match status" value="1"/>
</dbReference>
<organism evidence="15 16">
    <name type="scientific">Viridothelium virens</name>
    <name type="common">Speckled blister lichen</name>
    <name type="synonym">Trypethelium virens</name>
    <dbReference type="NCBI Taxonomy" id="1048519"/>
    <lineage>
        <taxon>Eukaryota</taxon>
        <taxon>Fungi</taxon>
        <taxon>Dikarya</taxon>
        <taxon>Ascomycota</taxon>
        <taxon>Pezizomycotina</taxon>
        <taxon>Dothideomycetes</taxon>
        <taxon>Dothideomycetes incertae sedis</taxon>
        <taxon>Trypetheliales</taxon>
        <taxon>Trypetheliaceae</taxon>
        <taxon>Viridothelium</taxon>
    </lineage>
</organism>
<dbReference type="InterPro" id="IPR037765">
    <property type="entry name" value="C2B_Tricalbin"/>
</dbReference>
<dbReference type="InterPro" id="IPR037767">
    <property type="entry name" value="C2A_Mug190-like"/>
</dbReference>
<dbReference type="Pfam" id="PF25331">
    <property type="entry name" value="C2_Mug190_3rd"/>
    <property type="match status" value="1"/>
</dbReference>
<dbReference type="Pfam" id="PF00168">
    <property type="entry name" value="C2"/>
    <property type="match status" value="2"/>
</dbReference>
<evidence type="ECO:0000259" key="13">
    <source>
        <dbReference type="PROSITE" id="PS50004"/>
    </source>
</evidence>
<dbReference type="AlphaFoldDB" id="A0A6A6HHM5"/>
<dbReference type="SMART" id="SM00239">
    <property type="entry name" value="C2"/>
    <property type="match status" value="2"/>
</dbReference>